<dbReference type="FunFam" id="3.90.640.10:FF:000003">
    <property type="entry name" value="Molecular chaperone DnaK"/>
    <property type="match status" value="1"/>
</dbReference>
<dbReference type="SUPFAM" id="SSF53067">
    <property type="entry name" value="Actin-like ATPase domain"/>
    <property type="match status" value="2"/>
</dbReference>
<evidence type="ECO:0000256" key="1">
    <source>
        <dbReference type="ARBA" id="ARBA00007381"/>
    </source>
</evidence>
<dbReference type="OrthoDB" id="5858940at2759"/>
<comment type="caution">
    <text evidence="4">The sequence shown here is derived from an EMBL/GenBank/DDBJ whole genome shotgun (WGS) entry which is preliminary data.</text>
</comment>
<dbReference type="Gene3D" id="3.30.420.40">
    <property type="match status" value="2"/>
</dbReference>
<dbReference type="STRING" id="2018661.A0A2A2L9Y1"/>
<dbReference type="Pfam" id="PF00012">
    <property type="entry name" value="HSP70"/>
    <property type="match status" value="1"/>
</dbReference>
<comment type="similarity">
    <text evidence="1">Belongs to the heat shock protein 70 family.</text>
</comment>
<gene>
    <name evidence="4" type="ORF">WR25_01883</name>
</gene>
<dbReference type="InterPro" id="IPR043129">
    <property type="entry name" value="ATPase_NBD"/>
</dbReference>
<evidence type="ECO:0000313" key="4">
    <source>
        <dbReference type="EMBL" id="PAV82983.1"/>
    </source>
</evidence>
<sequence>MDYVPKSIGDPIRNEDAKELSKSETKYIGIDLGTTYSCVAVLENDQLVSIPCDNGQTTIPSIVGYCEDAILVGSIAASVGIQSENMLHDSKRLIGWEFLYDLPNANPELWSFKVDTKDNSAGYILNKRQENEKFVKPEEVSAEILKILKTTAETYLKKEVAAVITVPAQFSDKQRDATKRAADLAGLKLIHILEEPIASALAYNQKMELEENSKLLIVDFGGGTLDITIIETIDRFLKVKALTGDQHLGGQDIDDRIMKYVISEHLKKSPGHNFRDPRTLRLLRTACRKRKEALANTNSVNIMISPNNQDDTPINVRLTQEKLNELCNDIFAKITDIVDRAINMADLKKEDINYVILVGGSTRIKKVRQIFMDKFSEEKIRYFDISPNEAVAFGAAIVADAIAKRQRIPSINLPYLF</sequence>
<reference evidence="4 5" key="1">
    <citation type="journal article" date="2017" name="Curr. Biol.">
        <title>Genome architecture and evolution of a unichromosomal asexual nematode.</title>
        <authorList>
            <person name="Fradin H."/>
            <person name="Zegar C."/>
            <person name="Gutwein M."/>
            <person name="Lucas J."/>
            <person name="Kovtun M."/>
            <person name="Corcoran D."/>
            <person name="Baugh L.R."/>
            <person name="Kiontke K."/>
            <person name="Gunsalus K."/>
            <person name="Fitch D.H."/>
            <person name="Piano F."/>
        </authorList>
    </citation>
    <scope>NUCLEOTIDE SEQUENCE [LARGE SCALE GENOMIC DNA]</scope>
    <source>
        <strain evidence="4">PF1309</strain>
    </source>
</reference>
<dbReference type="AlphaFoldDB" id="A0A2A2L9Y1"/>
<keyword evidence="2" id="KW-0547">Nucleotide-binding</keyword>
<keyword evidence="3" id="KW-0067">ATP-binding</keyword>
<dbReference type="GO" id="GO:0140662">
    <property type="term" value="F:ATP-dependent protein folding chaperone"/>
    <property type="evidence" value="ECO:0007669"/>
    <property type="project" value="InterPro"/>
</dbReference>
<name>A0A2A2L9Y1_9BILA</name>
<evidence type="ECO:0000256" key="2">
    <source>
        <dbReference type="ARBA" id="ARBA00022741"/>
    </source>
</evidence>
<evidence type="ECO:0000313" key="5">
    <source>
        <dbReference type="Proteomes" id="UP000218231"/>
    </source>
</evidence>
<proteinExistence type="inferred from homology"/>
<dbReference type="Gene3D" id="3.90.640.10">
    <property type="entry name" value="Actin, Chain A, domain 4"/>
    <property type="match status" value="1"/>
</dbReference>
<dbReference type="Proteomes" id="UP000218231">
    <property type="component" value="Unassembled WGS sequence"/>
</dbReference>
<keyword evidence="5" id="KW-1185">Reference proteome</keyword>
<dbReference type="PROSITE" id="PS00329">
    <property type="entry name" value="HSP70_2"/>
    <property type="match status" value="1"/>
</dbReference>
<dbReference type="PANTHER" id="PTHR19375">
    <property type="entry name" value="HEAT SHOCK PROTEIN 70KDA"/>
    <property type="match status" value="1"/>
</dbReference>
<dbReference type="Gene3D" id="3.30.30.30">
    <property type="match status" value="1"/>
</dbReference>
<dbReference type="GO" id="GO:0005524">
    <property type="term" value="F:ATP binding"/>
    <property type="evidence" value="ECO:0007669"/>
    <property type="project" value="UniProtKB-KW"/>
</dbReference>
<accession>A0A2A2L9Y1</accession>
<dbReference type="PROSITE" id="PS00297">
    <property type="entry name" value="HSP70_1"/>
    <property type="match status" value="1"/>
</dbReference>
<dbReference type="PRINTS" id="PR00301">
    <property type="entry name" value="HEATSHOCK70"/>
</dbReference>
<evidence type="ECO:0000256" key="3">
    <source>
        <dbReference type="ARBA" id="ARBA00022840"/>
    </source>
</evidence>
<organism evidence="4 5">
    <name type="scientific">Diploscapter pachys</name>
    <dbReference type="NCBI Taxonomy" id="2018661"/>
    <lineage>
        <taxon>Eukaryota</taxon>
        <taxon>Metazoa</taxon>
        <taxon>Ecdysozoa</taxon>
        <taxon>Nematoda</taxon>
        <taxon>Chromadorea</taxon>
        <taxon>Rhabditida</taxon>
        <taxon>Rhabditina</taxon>
        <taxon>Rhabditomorpha</taxon>
        <taxon>Rhabditoidea</taxon>
        <taxon>Rhabditidae</taxon>
        <taxon>Diploscapter</taxon>
    </lineage>
</organism>
<dbReference type="GO" id="GO:0006950">
    <property type="term" value="P:response to stress"/>
    <property type="evidence" value="ECO:0007669"/>
    <property type="project" value="UniProtKB-ARBA"/>
</dbReference>
<protein>
    <submittedName>
        <fullName evidence="4">Uncharacterized protein</fullName>
    </submittedName>
</protein>
<dbReference type="InterPro" id="IPR013126">
    <property type="entry name" value="Hsp_70_fam"/>
</dbReference>
<dbReference type="InterPro" id="IPR018181">
    <property type="entry name" value="Heat_shock_70_CS"/>
</dbReference>
<dbReference type="EMBL" id="LIAE01007005">
    <property type="protein sequence ID" value="PAV82983.1"/>
    <property type="molecule type" value="Genomic_DNA"/>
</dbReference>